<dbReference type="GO" id="GO:0005829">
    <property type="term" value="C:cytosol"/>
    <property type="evidence" value="ECO:0007669"/>
    <property type="project" value="TreeGrafter"/>
</dbReference>
<sequence length="145" mass="15686">MQLDVEKCTATNPVSSMEHHVFVLQSSDKDQVNASIASREGRTIFFVRTQHGVDRLADRLALKGIPVRALHCGKTQAVHNRTLAQFKSGATKVLVATDVAARGIHVDDVSHVVHVDAPTDPKDYLHRAGRTVRAGESGVVATLTT</sequence>
<organism evidence="6">
    <name type="scientific">freshwater metagenome</name>
    <dbReference type="NCBI Taxonomy" id="449393"/>
    <lineage>
        <taxon>unclassified sequences</taxon>
        <taxon>metagenomes</taxon>
        <taxon>ecological metagenomes</taxon>
    </lineage>
</organism>
<evidence type="ECO:0000313" key="7">
    <source>
        <dbReference type="EMBL" id="CAB4689679.1"/>
    </source>
</evidence>
<dbReference type="PANTHER" id="PTHR47959:SF13">
    <property type="entry name" value="ATP-DEPENDENT RNA HELICASE RHLE"/>
    <property type="match status" value="1"/>
</dbReference>
<dbReference type="InterPro" id="IPR050079">
    <property type="entry name" value="DEAD_box_RNA_helicase"/>
</dbReference>
<protein>
    <submittedName>
        <fullName evidence="6">Unannotated protein</fullName>
    </submittedName>
</protein>
<keyword evidence="1" id="KW-0547">Nucleotide-binding</keyword>
<dbReference type="SUPFAM" id="SSF52540">
    <property type="entry name" value="P-loop containing nucleoside triphosphate hydrolases"/>
    <property type="match status" value="1"/>
</dbReference>
<dbReference type="Pfam" id="PF00271">
    <property type="entry name" value="Helicase_C"/>
    <property type="match status" value="1"/>
</dbReference>
<evidence type="ECO:0000256" key="2">
    <source>
        <dbReference type="ARBA" id="ARBA00022801"/>
    </source>
</evidence>
<dbReference type="GO" id="GO:0016787">
    <property type="term" value="F:hydrolase activity"/>
    <property type="evidence" value="ECO:0007669"/>
    <property type="project" value="UniProtKB-KW"/>
</dbReference>
<reference evidence="6" key="1">
    <citation type="submission" date="2020-05" db="EMBL/GenBank/DDBJ databases">
        <authorList>
            <person name="Chiriac C."/>
            <person name="Salcher M."/>
            <person name="Ghai R."/>
            <person name="Kavagutti S V."/>
        </authorList>
    </citation>
    <scope>NUCLEOTIDE SEQUENCE</scope>
</reference>
<dbReference type="EMBL" id="CAEZXH010000073">
    <property type="protein sequence ID" value="CAB4689679.1"/>
    <property type="molecule type" value="Genomic_DNA"/>
</dbReference>
<name>A0A6J6GKP4_9ZZZZ</name>
<dbReference type="AlphaFoldDB" id="A0A6J6GKP4"/>
<dbReference type="InterPro" id="IPR001650">
    <property type="entry name" value="Helicase_C-like"/>
</dbReference>
<evidence type="ECO:0000313" key="8">
    <source>
        <dbReference type="EMBL" id="CAB4780092.1"/>
    </source>
</evidence>
<dbReference type="SMART" id="SM00490">
    <property type="entry name" value="HELICc"/>
    <property type="match status" value="1"/>
</dbReference>
<accession>A0A6J6GKP4</accession>
<evidence type="ECO:0000259" key="5">
    <source>
        <dbReference type="PROSITE" id="PS51194"/>
    </source>
</evidence>
<keyword evidence="2" id="KW-0378">Hydrolase</keyword>
<dbReference type="PANTHER" id="PTHR47959">
    <property type="entry name" value="ATP-DEPENDENT RNA HELICASE RHLE-RELATED"/>
    <property type="match status" value="1"/>
</dbReference>
<evidence type="ECO:0000256" key="4">
    <source>
        <dbReference type="ARBA" id="ARBA00022840"/>
    </source>
</evidence>
<dbReference type="EMBL" id="CAFBLI010000044">
    <property type="protein sequence ID" value="CAB4866577.1"/>
    <property type="molecule type" value="Genomic_DNA"/>
</dbReference>
<dbReference type="EMBL" id="CAEZZS010000044">
    <property type="protein sequence ID" value="CAB4780092.1"/>
    <property type="molecule type" value="Genomic_DNA"/>
</dbReference>
<evidence type="ECO:0000313" key="6">
    <source>
        <dbReference type="EMBL" id="CAB4599674.1"/>
    </source>
</evidence>
<evidence type="ECO:0000256" key="1">
    <source>
        <dbReference type="ARBA" id="ARBA00022741"/>
    </source>
</evidence>
<dbReference type="PROSITE" id="PS51194">
    <property type="entry name" value="HELICASE_CTER"/>
    <property type="match status" value="1"/>
</dbReference>
<gene>
    <name evidence="6" type="ORF">UFOPK1811_00697</name>
    <name evidence="7" type="ORF">UFOPK2360_01067</name>
    <name evidence="8" type="ORF">UFOPK2922_00970</name>
    <name evidence="9" type="ORF">UFOPK3306_00715</name>
</gene>
<dbReference type="GO" id="GO:0005524">
    <property type="term" value="F:ATP binding"/>
    <property type="evidence" value="ECO:0007669"/>
    <property type="project" value="UniProtKB-KW"/>
</dbReference>
<feature type="domain" description="Helicase C-terminal" evidence="5">
    <location>
        <begin position="28"/>
        <end position="145"/>
    </location>
</feature>
<keyword evidence="4" id="KW-0067">ATP-binding</keyword>
<dbReference type="Gene3D" id="3.40.50.300">
    <property type="entry name" value="P-loop containing nucleotide triphosphate hydrolases"/>
    <property type="match status" value="1"/>
</dbReference>
<dbReference type="CDD" id="cd18787">
    <property type="entry name" value="SF2_C_DEAD"/>
    <property type="match status" value="1"/>
</dbReference>
<evidence type="ECO:0000256" key="3">
    <source>
        <dbReference type="ARBA" id="ARBA00022806"/>
    </source>
</evidence>
<dbReference type="GO" id="GO:0003724">
    <property type="term" value="F:RNA helicase activity"/>
    <property type="evidence" value="ECO:0007669"/>
    <property type="project" value="TreeGrafter"/>
</dbReference>
<proteinExistence type="predicted"/>
<dbReference type="InterPro" id="IPR027417">
    <property type="entry name" value="P-loop_NTPase"/>
</dbReference>
<dbReference type="EMBL" id="CAEZUJ010000021">
    <property type="protein sequence ID" value="CAB4599674.1"/>
    <property type="molecule type" value="Genomic_DNA"/>
</dbReference>
<keyword evidence="3" id="KW-0347">Helicase</keyword>
<evidence type="ECO:0000313" key="9">
    <source>
        <dbReference type="EMBL" id="CAB4866577.1"/>
    </source>
</evidence>